<sequence length="85" mass="9822">FEGPYNMLGNLKNFNLEPNSSMFNCILAGYYRESVNALMVIKQMKEAGVKPYSITYGYLINNCNREDTITKYYDEMKQAEVQATK</sequence>
<evidence type="ECO:0000313" key="2">
    <source>
        <dbReference type="EMBL" id="CAH8390481.1"/>
    </source>
</evidence>
<protein>
    <recommendedName>
        <fullName evidence="4">Pentatricopeptide repeat-containing protein</fullName>
    </recommendedName>
</protein>
<name>A0ABC8M2P1_ERUVS</name>
<dbReference type="Gene3D" id="1.25.40.10">
    <property type="entry name" value="Tetratricopeptide repeat domain"/>
    <property type="match status" value="1"/>
</dbReference>
<dbReference type="InterPro" id="IPR011990">
    <property type="entry name" value="TPR-like_helical_dom_sf"/>
</dbReference>
<dbReference type="Proteomes" id="UP001642260">
    <property type="component" value="Unassembled WGS sequence"/>
</dbReference>
<organism evidence="2 3">
    <name type="scientific">Eruca vesicaria subsp. sativa</name>
    <name type="common">Garden rocket</name>
    <name type="synonym">Eruca sativa</name>
    <dbReference type="NCBI Taxonomy" id="29727"/>
    <lineage>
        <taxon>Eukaryota</taxon>
        <taxon>Viridiplantae</taxon>
        <taxon>Streptophyta</taxon>
        <taxon>Embryophyta</taxon>
        <taxon>Tracheophyta</taxon>
        <taxon>Spermatophyta</taxon>
        <taxon>Magnoliopsida</taxon>
        <taxon>eudicotyledons</taxon>
        <taxon>Gunneridae</taxon>
        <taxon>Pentapetalae</taxon>
        <taxon>rosids</taxon>
        <taxon>malvids</taxon>
        <taxon>Brassicales</taxon>
        <taxon>Brassicaceae</taxon>
        <taxon>Brassiceae</taxon>
        <taxon>Eruca</taxon>
    </lineage>
</organism>
<dbReference type="EMBL" id="CAKOAT010897376">
    <property type="protein sequence ID" value="CAH8390481.1"/>
    <property type="molecule type" value="Genomic_DNA"/>
</dbReference>
<dbReference type="InterPro" id="IPR002885">
    <property type="entry name" value="PPR_rpt"/>
</dbReference>
<keyword evidence="1" id="KW-0677">Repeat</keyword>
<proteinExistence type="predicted"/>
<accession>A0ABC8M2P1</accession>
<evidence type="ECO:0000313" key="3">
    <source>
        <dbReference type="Proteomes" id="UP001642260"/>
    </source>
</evidence>
<feature type="non-terminal residue" evidence="2">
    <location>
        <position position="1"/>
    </location>
</feature>
<comment type="caution">
    <text evidence="2">The sequence shown here is derived from an EMBL/GenBank/DDBJ whole genome shotgun (WGS) entry which is preliminary data.</text>
</comment>
<reference evidence="2 3" key="1">
    <citation type="submission" date="2022-03" db="EMBL/GenBank/DDBJ databases">
        <authorList>
            <person name="Macdonald S."/>
            <person name="Ahmed S."/>
            <person name="Newling K."/>
        </authorList>
    </citation>
    <scope>NUCLEOTIDE SEQUENCE [LARGE SCALE GENOMIC DNA]</scope>
</reference>
<dbReference type="Pfam" id="PF13812">
    <property type="entry name" value="PPR_3"/>
    <property type="match status" value="1"/>
</dbReference>
<gene>
    <name evidence="2" type="ORF">ERUC_LOCUS42964</name>
</gene>
<dbReference type="PANTHER" id="PTHR47262">
    <property type="entry name" value="OS02G0132600 PROTEIN"/>
    <property type="match status" value="1"/>
</dbReference>
<dbReference type="AlphaFoldDB" id="A0ABC8M2P1"/>
<evidence type="ECO:0000256" key="1">
    <source>
        <dbReference type="ARBA" id="ARBA00022737"/>
    </source>
</evidence>
<dbReference type="PANTHER" id="PTHR47262:SF2">
    <property type="entry name" value="PENTACOTRIPEPTIDE-REPEAT REGION OF PRORP DOMAIN-CONTAINING PROTEIN"/>
    <property type="match status" value="1"/>
</dbReference>
<evidence type="ECO:0008006" key="4">
    <source>
        <dbReference type="Google" id="ProtNLM"/>
    </source>
</evidence>
<keyword evidence="3" id="KW-1185">Reference proteome</keyword>